<dbReference type="InterPro" id="IPR050109">
    <property type="entry name" value="HTH-type_TetR-like_transc_reg"/>
</dbReference>
<gene>
    <name evidence="6" type="ORF">OOZ53_17570</name>
</gene>
<dbReference type="Pfam" id="PF13305">
    <property type="entry name" value="TetR_C_33"/>
    <property type="match status" value="1"/>
</dbReference>
<keyword evidence="2 4" id="KW-0238">DNA-binding</keyword>
<accession>A0ABT4VR39</accession>
<organism evidence="6 7">
    <name type="scientific">Hoeflea poritis</name>
    <dbReference type="NCBI Taxonomy" id="2993659"/>
    <lineage>
        <taxon>Bacteria</taxon>
        <taxon>Pseudomonadati</taxon>
        <taxon>Pseudomonadota</taxon>
        <taxon>Alphaproteobacteria</taxon>
        <taxon>Hyphomicrobiales</taxon>
        <taxon>Rhizobiaceae</taxon>
        <taxon>Hoeflea</taxon>
    </lineage>
</organism>
<dbReference type="InterPro" id="IPR001647">
    <property type="entry name" value="HTH_TetR"/>
</dbReference>
<dbReference type="SUPFAM" id="SSF46689">
    <property type="entry name" value="Homeodomain-like"/>
    <property type="match status" value="1"/>
</dbReference>
<dbReference type="Proteomes" id="UP001148313">
    <property type="component" value="Unassembled WGS sequence"/>
</dbReference>
<evidence type="ECO:0000313" key="7">
    <source>
        <dbReference type="Proteomes" id="UP001148313"/>
    </source>
</evidence>
<dbReference type="InterPro" id="IPR036271">
    <property type="entry name" value="Tet_transcr_reg_TetR-rel_C_sf"/>
</dbReference>
<dbReference type="PANTHER" id="PTHR30055">
    <property type="entry name" value="HTH-TYPE TRANSCRIPTIONAL REGULATOR RUTR"/>
    <property type="match status" value="1"/>
</dbReference>
<dbReference type="Gene3D" id="1.10.357.10">
    <property type="entry name" value="Tetracycline Repressor, domain 2"/>
    <property type="match status" value="1"/>
</dbReference>
<feature type="domain" description="HTH tetR-type" evidence="5">
    <location>
        <begin position="14"/>
        <end position="74"/>
    </location>
</feature>
<proteinExistence type="predicted"/>
<dbReference type="EMBL" id="JAPJZH010000011">
    <property type="protein sequence ID" value="MDA4847173.1"/>
    <property type="molecule type" value="Genomic_DNA"/>
</dbReference>
<name>A0ABT4VR39_9HYPH</name>
<sequence>MRSETYSRDRYHHGNLPEVLINEGSKVLAEKGVDGFSMREVARRAGVAVAAPSHHFGNAKGLLTAIAAQGFGKLATSMDLAASASRDCEDRVVAMCQAYRAMGMSDPGYAAIMFRVELVDESDQRFQEQSHRAFDLFAQALKQAASANVDAAQINYAAQTLWATMHGLVDLKMIKDQEAEELIRFAVRTLLAGIR</sequence>
<dbReference type="Pfam" id="PF00440">
    <property type="entry name" value="TetR_N"/>
    <property type="match status" value="1"/>
</dbReference>
<comment type="caution">
    <text evidence="6">The sequence shown here is derived from an EMBL/GenBank/DDBJ whole genome shotgun (WGS) entry which is preliminary data.</text>
</comment>
<dbReference type="InterPro" id="IPR025996">
    <property type="entry name" value="MT1864/Rv1816-like_C"/>
</dbReference>
<evidence type="ECO:0000259" key="5">
    <source>
        <dbReference type="PROSITE" id="PS50977"/>
    </source>
</evidence>
<dbReference type="RefSeq" id="WP_271090980.1">
    <property type="nucleotide sequence ID" value="NZ_JAPJZH010000011.1"/>
</dbReference>
<protein>
    <submittedName>
        <fullName evidence="6">TetR-like C-terminal domain-containing protein</fullName>
    </submittedName>
</protein>
<dbReference type="PROSITE" id="PS50977">
    <property type="entry name" value="HTH_TETR_2"/>
    <property type="match status" value="1"/>
</dbReference>
<dbReference type="SUPFAM" id="SSF48498">
    <property type="entry name" value="Tetracyclin repressor-like, C-terminal domain"/>
    <property type="match status" value="1"/>
</dbReference>
<evidence type="ECO:0000256" key="1">
    <source>
        <dbReference type="ARBA" id="ARBA00023015"/>
    </source>
</evidence>
<evidence type="ECO:0000256" key="2">
    <source>
        <dbReference type="ARBA" id="ARBA00023125"/>
    </source>
</evidence>
<keyword evidence="3" id="KW-0804">Transcription</keyword>
<feature type="DNA-binding region" description="H-T-H motif" evidence="4">
    <location>
        <begin position="37"/>
        <end position="56"/>
    </location>
</feature>
<evidence type="ECO:0000313" key="6">
    <source>
        <dbReference type="EMBL" id="MDA4847173.1"/>
    </source>
</evidence>
<evidence type="ECO:0000256" key="3">
    <source>
        <dbReference type="ARBA" id="ARBA00023163"/>
    </source>
</evidence>
<dbReference type="InterPro" id="IPR009057">
    <property type="entry name" value="Homeodomain-like_sf"/>
</dbReference>
<dbReference type="PANTHER" id="PTHR30055:SF234">
    <property type="entry name" value="HTH-TYPE TRANSCRIPTIONAL REGULATOR BETI"/>
    <property type="match status" value="1"/>
</dbReference>
<keyword evidence="7" id="KW-1185">Reference proteome</keyword>
<keyword evidence="1" id="KW-0805">Transcription regulation</keyword>
<evidence type="ECO:0000256" key="4">
    <source>
        <dbReference type="PROSITE-ProRule" id="PRU00335"/>
    </source>
</evidence>
<reference evidence="6" key="1">
    <citation type="submission" date="2022-11" db="EMBL/GenBank/DDBJ databases">
        <title>Hoeflea poritis sp. nov., isolated from scleractinian coral Porites lutea.</title>
        <authorList>
            <person name="Zhang G."/>
            <person name="Wei Q."/>
            <person name="Cai L."/>
        </authorList>
    </citation>
    <scope>NUCLEOTIDE SEQUENCE</scope>
    <source>
        <strain evidence="6">E7-10</strain>
    </source>
</reference>